<gene>
    <name evidence="2" type="ORF">GMORB2_6731</name>
</gene>
<evidence type="ECO:0000256" key="1">
    <source>
        <dbReference type="SAM" id="MobiDB-lite"/>
    </source>
</evidence>
<proteinExistence type="predicted"/>
<sequence length="71" mass="7578">MVGKTDQPNPPSLLGEVSRRKESGLLGICGSLTAQLSEQDRSYHHQRNPSDSPLPQPGAAQPTTDAVDSRP</sequence>
<evidence type="ECO:0000313" key="3">
    <source>
        <dbReference type="Proteomes" id="UP000749293"/>
    </source>
</evidence>
<protein>
    <submittedName>
        <fullName evidence="2">Uncharacterized protein</fullName>
    </submittedName>
</protein>
<dbReference type="AlphaFoldDB" id="A0A9P5D458"/>
<dbReference type="RefSeq" id="XP_035321833.1">
    <property type="nucleotide sequence ID" value="XM_035468699.1"/>
</dbReference>
<name>A0A9P5D458_9HYPO</name>
<dbReference type="GeneID" id="55972954"/>
<reference evidence="2" key="1">
    <citation type="submission" date="2020-03" db="EMBL/GenBank/DDBJ databases">
        <title>Site-based positive gene gene selection in Geosmithia morbida across the United States reveals a broad range of putative effectors and factors for local host and environmental adapation.</title>
        <authorList>
            <person name="Onufrak A."/>
            <person name="Murdoch R.W."/>
            <person name="Gazis R."/>
            <person name="Huff M."/>
            <person name="Staton M."/>
            <person name="Klingeman W."/>
            <person name="Hadziabdic D."/>
        </authorList>
    </citation>
    <scope>NUCLEOTIDE SEQUENCE</scope>
    <source>
        <strain evidence="2">1262</strain>
    </source>
</reference>
<keyword evidence="3" id="KW-1185">Reference proteome</keyword>
<feature type="region of interest" description="Disordered" evidence="1">
    <location>
        <begin position="36"/>
        <end position="71"/>
    </location>
</feature>
<organism evidence="2 3">
    <name type="scientific">Geosmithia morbida</name>
    <dbReference type="NCBI Taxonomy" id="1094350"/>
    <lineage>
        <taxon>Eukaryota</taxon>
        <taxon>Fungi</taxon>
        <taxon>Dikarya</taxon>
        <taxon>Ascomycota</taxon>
        <taxon>Pezizomycotina</taxon>
        <taxon>Sordariomycetes</taxon>
        <taxon>Hypocreomycetidae</taxon>
        <taxon>Hypocreales</taxon>
        <taxon>Bionectriaceae</taxon>
        <taxon>Geosmithia</taxon>
    </lineage>
</organism>
<comment type="caution">
    <text evidence="2">The sequence shown here is derived from an EMBL/GenBank/DDBJ whole genome shotgun (WGS) entry which is preliminary data.</text>
</comment>
<evidence type="ECO:0000313" key="2">
    <source>
        <dbReference type="EMBL" id="KAF4123181.1"/>
    </source>
</evidence>
<dbReference type="Proteomes" id="UP000749293">
    <property type="component" value="Unassembled WGS sequence"/>
</dbReference>
<accession>A0A9P5D458</accession>
<dbReference type="EMBL" id="JAANYQ010000007">
    <property type="protein sequence ID" value="KAF4123181.1"/>
    <property type="molecule type" value="Genomic_DNA"/>
</dbReference>
<feature type="compositionally biased region" description="Polar residues" evidence="1">
    <location>
        <begin position="61"/>
        <end position="71"/>
    </location>
</feature>